<dbReference type="PhylomeDB" id="A0A0G4HI31"/>
<sequence length="401" mass="44264">MGSLRRESVSRGGSREECSPSVLPGKHGRKEETADTTGTWFSVLSVFGIYIGCMSSAAFQEAVYHVGKGDGDVFRYPATLLFGLCVFSSTVSFAWNAVVAGGRLRRVFQFMHQPPKTDWQEDEKDLSSAAVSSRWRVRDYFVLIGCSQMGSTLASNCALNLVNLPTQVLVKSAKMIPITLGSWLCFRKVYPLREYLLVVCVTAAVITFNVARMKTNAEAQQTMLGLVLCLLSLACDGATGPFQDKVNHEYRVSPTEHMMLTYGFATIPAGVAIVLLDGDGGLLYVLRRKETLPLILGFYVCNAVGQYFWFHSITHFGALRTALITTTRKMATVLFSIFWFNHQIVPLQWVSMAVVFGAVLLAHTRKMTRGSGGGVHWSAQKLKTMPPSAAKEANRERSMKP</sequence>
<dbReference type="Pfam" id="PF08449">
    <property type="entry name" value="UAA"/>
    <property type="match status" value="1"/>
</dbReference>
<evidence type="ECO:0000256" key="6">
    <source>
        <dbReference type="ARBA" id="ARBA00022989"/>
    </source>
</evidence>
<dbReference type="InterPro" id="IPR013657">
    <property type="entry name" value="SCL35B1-4/HUT1"/>
</dbReference>
<feature type="transmembrane region" description="Helical" evidence="9">
    <location>
        <begin position="192"/>
        <end position="211"/>
    </location>
</feature>
<feature type="transmembrane region" description="Helical" evidence="9">
    <location>
        <begin position="140"/>
        <end position="162"/>
    </location>
</feature>
<feature type="transmembrane region" description="Helical" evidence="9">
    <location>
        <begin position="344"/>
        <end position="362"/>
    </location>
</feature>
<dbReference type="PANTHER" id="PTHR10778">
    <property type="entry name" value="SOLUTE CARRIER FAMILY 35 MEMBER B"/>
    <property type="match status" value="1"/>
</dbReference>
<evidence type="ECO:0000256" key="3">
    <source>
        <dbReference type="ARBA" id="ARBA00022448"/>
    </source>
</evidence>
<name>A0A0G4HI31_9ALVE</name>
<evidence type="ECO:0000256" key="8">
    <source>
        <dbReference type="SAM" id="MobiDB-lite"/>
    </source>
</evidence>
<keyword evidence="3" id="KW-0813">Transport</keyword>
<comment type="similarity">
    <text evidence="2">Belongs to the nucleotide-sugar transporter family. SLC35B subfamily.</text>
</comment>
<keyword evidence="5" id="KW-0256">Endoplasmic reticulum</keyword>
<reference evidence="10" key="1">
    <citation type="submission" date="2014-11" db="EMBL/GenBank/DDBJ databases">
        <authorList>
            <person name="Otto D Thomas"/>
            <person name="Naeem Raeece"/>
        </authorList>
    </citation>
    <scope>NUCLEOTIDE SEQUENCE</scope>
</reference>
<feature type="compositionally biased region" description="Basic and acidic residues" evidence="8">
    <location>
        <begin position="1"/>
        <end position="18"/>
    </location>
</feature>
<comment type="subcellular location">
    <subcellularLocation>
        <location evidence="1">Endoplasmic reticulum membrane</location>
        <topology evidence="1">Multi-pass membrane protein</topology>
    </subcellularLocation>
</comment>
<dbReference type="SUPFAM" id="SSF103481">
    <property type="entry name" value="Multidrug resistance efflux transporter EmrE"/>
    <property type="match status" value="1"/>
</dbReference>
<dbReference type="InterPro" id="IPR037185">
    <property type="entry name" value="EmrE-like"/>
</dbReference>
<evidence type="ECO:0008006" key="11">
    <source>
        <dbReference type="Google" id="ProtNLM"/>
    </source>
</evidence>
<dbReference type="GO" id="GO:0000139">
    <property type="term" value="C:Golgi membrane"/>
    <property type="evidence" value="ECO:0007669"/>
    <property type="project" value="TreeGrafter"/>
</dbReference>
<keyword evidence="7 9" id="KW-0472">Membrane</keyword>
<dbReference type="EMBL" id="CDMZ01002735">
    <property type="protein sequence ID" value="CEM43656.1"/>
    <property type="molecule type" value="Genomic_DNA"/>
</dbReference>
<dbReference type="VEuPathDB" id="CryptoDB:Cvel_6908"/>
<feature type="transmembrane region" description="Helical" evidence="9">
    <location>
        <begin position="39"/>
        <end position="59"/>
    </location>
</feature>
<accession>A0A0G4HI31</accession>
<feature type="transmembrane region" description="Helical" evidence="9">
    <location>
        <begin position="262"/>
        <end position="285"/>
    </location>
</feature>
<evidence type="ECO:0000256" key="4">
    <source>
        <dbReference type="ARBA" id="ARBA00022692"/>
    </source>
</evidence>
<organism evidence="10">
    <name type="scientific">Chromera velia CCMP2878</name>
    <dbReference type="NCBI Taxonomy" id="1169474"/>
    <lineage>
        <taxon>Eukaryota</taxon>
        <taxon>Sar</taxon>
        <taxon>Alveolata</taxon>
        <taxon>Colpodellida</taxon>
        <taxon>Chromeraceae</taxon>
        <taxon>Chromera</taxon>
    </lineage>
</organism>
<dbReference type="GO" id="GO:0005789">
    <property type="term" value="C:endoplasmic reticulum membrane"/>
    <property type="evidence" value="ECO:0007669"/>
    <property type="project" value="UniProtKB-SubCell"/>
</dbReference>
<evidence type="ECO:0000256" key="7">
    <source>
        <dbReference type="ARBA" id="ARBA00023136"/>
    </source>
</evidence>
<evidence type="ECO:0000256" key="9">
    <source>
        <dbReference type="SAM" id="Phobius"/>
    </source>
</evidence>
<feature type="region of interest" description="Disordered" evidence="8">
    <location>
        <begin position="1"/>
        <end position="32"/>
    </location>
</feature>
<feature type="transmembrane region" description="Helical" evidence="9">
    <location>
        <begin position="79"/>
        <end position="101"/>
    </location>
</feature>
<evidence type="ECO:0000313" key="10">
    <source>
        <dbReference type="EMBL" id="CEM43656.1"/>
    </source>
</evidence>
<keyword evidence="4 9" id="KW-0812">Transmembrane</keyword>
<keyword evidence="6 9" id="KW-1133">Transmembrane helix</keyword>
<feature type="transmembrane region" description="Helical" evidence="9">
    <location>
        <begin position="223"/>
        <end position="242"/>
    </location>
</feature>
<feature type="transmembrane region" description="Helical" evidence="9">
    <location>
        <begin position="292"/>
        <end position="310"/>
    </location>
</feature>
<dbReference type="PANTHER" id="PTHR10778:SF10">
    <property type="entry name" value="SOLUTE CARRIER FAMILY 35 MEMBER B1"/>
    <property type="match status" value="1"/>
</dbReference>
<evidence type="ECO:0000256" key="5">
    <source>
        <dbReference type="ARBA" id="ARBA00022824"/>
    </source>
</evidence>
<dbReference type="GO" id="GO:0005459">
    <property type="term" value="F:UDP-galactose transmembrane transporter activity"/>
    <property type="evidence" value="ECO:0007669"/>
    <property type="project" value="TreeGrafter"/>
</dbReference>
<protein>
    <recommendedName>
        <fullName evidence="11">Sugar phosphate transporter domain-containing protein</fullName>
    </recommendedName>
</protein>
<evidence type="ECO:0000256" key="1">
    <source>
        <dbReference type="ARBA" id="ARBA00004477"/>
    </source>
</evidence>
<dbReference type="AlphaFoldDB" id="A0A0G4HI31"/>
<proteinExistence type="inferred from homology"/>
<gene>
    <name evidence="10" type="ORF">Cvel_6908</name>
</gene>
<dbReference type="GO" id="GO:0005460">
    <property type="term" value="F:UDP-glucose transmembrane transporter activity"/>
    <property type="evidence" value="ECO:0007669"/>
    <property type="project" value="TreeGrafter"/>
</dbReference>
<evidence type="ECO:0000256" key="2">
    <source>
        <dbReference type="ARBA" id="ARBA00010694"/>
    </source>
</evidence>